<dbReference type="AlphaFoldDB" id="A0AB39V3D9"/>
<evidence type="ECO:0000313" key="1">
    <source>
        <dbReference type="EMBL" id="XDU62286.1"/>
    </source>
</evidence>
<dbReference type="RefSeq" id="WP_369715987.1">
    <property type="nucleotide sequence ID" value="NZ_CP165647.1"/>
</dbReference>
<name>A0AB39V3D9_9FUSO</name>
<organism evidence="1">
    <name type="scientific">Leptotrichia alba</name>
    <dbReference type="NCBI Taxonomy" id="3239304"/>
    <lineage>
        <taxon>Bacteria</taxon>
        <taxon>Fusobacteriati</taxon>
        <taxon>Fusobacteriota</taxon>
        <taxon>Fusobacteriia</taxon>
        <taxon>Fusobacteriales</taxon>
        <taxon>Leptotrichiaceae</taxon>
        <taxon>Leptotrichia</taxon>
    </lineage>
</organism>
<dbReference type="EMBL" id="CP165647">
    <property type="protein sequence ID" value="XDU62286.1"/>
    <property type="molecule type" value="Genomic_DNA"/>
</dbReference>
<accession>A0AB39V3D9</accession>
<protein>
    <submittedName>
        <fullName evidence="1">Uncharacterized protein</fullName>
    </submittedName>
</protein>
<proteinExistence type="predicted"/>
<gene>
    <name evidence="1" type="ORF">AB8B28_11790</name>
</gene>
<reference evidence="1" key="1">
    <citation type="submission" date="2024-07" db="EMBL/GenBank/DDBJ databases">
        <authorList>
            <person name="Li X.-J."/>
            <person name="Wang X."/>
        </authorList>
    </citation>
    <scope>NUCLEOTIDE SEQUENCE</scope>
    <source>
        <strain evidence="1">HSP-536</strain>
    </source>
</reference>
<sequence length="54" mass="6250">MIQLIHRRLRNIGNSHLHQVTATAVKTKQFGTIREDSDISGMIRNKYLSDIIQM</sequence>
<dbReference type="KEGG" id="lala:AB8B28_11790"/>